<organism evidence="1">
    <name type="scientific">Faunusvirus sp</name>
    <dbReference type="NCBI Taxonomy" id="2487766"/>
    <lineage>
        <taxon>Viruses</taxon>
        <taxon>Varidnaviria</taxon>
        <taxon>Bamfordvirae</taxon>
        <taxon>Nucleocytoviricota</taxon>
        <taxon>Megaviricetes</taxon>
        <taxon>Imitervirales</taxon>
        <taxon>Mimiviridae</taxon>
    </lineage>
</organism>
<proteinExistence type="predicted"/>
<dbReference type="EMBL" id="MK072133">
    <property type="protein sequence ID" value="AYV79105.1"/>
    <property type="molecule type" value="Genomic_DNA"/>
</dbReference>
<sequence>MSANGQSESKPKDFHKEKLLGLIQLHWDQLQWIFVKKILSASISLHWNQPSIQYLYNEFDDRSPDYYYRHFSTPYHNELTDFECGDFIFNHKGEAWLTPPVQFCIKAKLKRLMLLHQPVAKPCINAPQVEKKMSIIEEMD</sequence>
<name>A0A3G4ZW44_9VIRU</name>
<evidence type="ECO:0000313" key="1">
    <source>
        <dbReference type="EMBL" id="AYV79105.1"/>
    </source>
</evidence>
<gene>
    <name evidence="1" type="ORF">Faunusvirus2_52</name>
</gene>
<reference evidence="1" key="1">
    <citation type="submission" date="2018-10" db="EMBL/GenBank/DDBJ databases">
        <title>Hidden diversity of soil giant viruses.</title>
        <authorList>
            <person name="Schulz F."/>
            <person name="Alteio L."/>
            <person name="Goudeau D."/>
            <person name="Ryan E.M."/>
            <person name="Malmstrom R.R."/>
            <person name="Blanchard J."/>
            <person name="Woyke T."/>
        </authorList>
    </citation>
    <scope>NUCLEOTIDE SEQUENCE</scope>
    <source>
        <strain evidence="1">FNV1</strain>
    </source>
</reference>
<accession>A0A3G4ZW44</accession>
<protein>
    <submittedName>
        <fullName evidence="1">Uncharacterized protein</fullName>
    </submittedName>
</protein>